<feature type="region of interest" description="Disordered" evidence="2">
    <location>
        <begin position="1"/>
        <end position="34"/>
    </location>
</feature>
<dbReference type="Pfam" id="PF09424">
    <property type="entry name" value="YqeY"/>
    <property type="match status" value="1"/>
</dbReference>
<evidence type="ECO:0000313" key="4">
    <source>
        <dbReference type="Proteomes" id="UP001642720"/>
    </source>
</evidence>
<dbReference type="CDD" id="cd06154">
    <property type="entry name" value="YjgF_YER057c_UK114_like_6"/>
    <property type="match status" value="1"/>
</dbReference>
<feature type="non-terminal residue" evidence="3">
    <location>
        <position position="1"/>
    </location>
</feature>
<dbReference type="InterPro" id="IPR035959">
    <property type="entry name" value="RutC-like_sf"/>
</dbReference>
<evidence type="ECO:0000256" key="1">
    <source>
        <dbReference type="RuleBase" id="RU365099"/>
    </source>
</evidence>
<keyword evidence="1" id="KW-0496">Mitochondrion</keyword>
<dbReference type="SUPFAM" id="SSF89095">
    <property type="entry name" value="GatB/YqeY motif"/>
    <property type="match status" value="1"/>
</dbReference>
<dbReference type="SUPFAM" id="SSF55298">
    <property type="entry name" value="YjgF-like"/>
    <property type="match status" value="1"/>
</dbReference>
<proteinExistence type="inferred from homology"/>
<dbReference type="InterPro" id="IPR019004">
    <property type="entry name" value="YqeY/Aim41"/>
</dbReference>
<accession>A0ABY2H730</accession>
<protein>
    <recommendedName>
        <fullName evidence="1">Altered inheritance of mitochondria protein 41</fullName>
    </recommendedName>
</protein>
<dbReference type="RefSeq" id="XP_073559695.1">
    <property type="nucleotide sequence ID" value="XM_073702194.1"/>
</dbReference>
<evidence type="ECO:0000313" key="3">
    <source>
        <dbReference type="EMBL" id="TFB03494.1"/>
    </source>
</evidence>
<dbReference type="Gene3D" id="1.10.1510.10">
    <property type="entry name" value="Uncharacterised protein YqeY/AIM41 PF09424, N-terminal domain"/>
    <property type="match status" value="1"/>
</dbReference>
<dbReference type="Gene3D" id="3.30.1330.40">
    <property type="entry name" value="RutC-like"/>
    <property type="match status" value="1"/>
</dbReference>
<name>A0ABY2H730_9HYPO</name>
<keyword evidence="4" id="KW-1185">Reference proteome</keyword>
<dbReference type="PANTHER" id="PTHR43857:SF1">
    <property type="entry name" value="YJGH FAMILY PROTEIN"/>
    <property type="match status" value="1"/>
</dbReference>
<comment type="caution">
    <text evidence="3">The sequence shown here is derived from an EMBL/GenBank/DDBJ whole genome shotgun (WGS) entry which is preliminary data.</text>
</comment>
<dbReference type="PANTHER" id="PTHR43857">
    <property type="entry name" value="BLR7761 PROTEIN"/>
    <property type="match status" value="1"/>
</dbReference>
<reference evidence="3 4" key="1">
    <citation type="submission" date="2018-01" db="EMBL/GenBank/DDBJ databases">
        <title>Genome characterization of the sugarcane-associated fungus Trichoderma ghanense CCMA-1212 and their application in lignocelulose bioconversion.</title>
        <authorList>
            <person name="Steindorff A.S."/>
            <person name="Mendes T.D."/>
            <person name="Vilela E.S.D."/>
            <person name="Rodrigues D.S."/>
            <person name="Formighieri E.F."/>
            <person name="Melo I.S."/>
            <person name="Favaro L.C.L."/>
        </authorList>
    </citation>
    <scope>NUCLEOTIDE SEQUENCE [LARGE SCALE GENOMIC DNA]</scope>
    <source>
        <strain evidence="3 4">CCMA-1212</strain>
    </source>
</reference>
<dbReference type="Gene3D" id="1.10.10.410">
    <property type="match status" value="1"/>
</dbReference>
<dbReference type="InterPro" id="IPR003789">
    <property type="entry name" value="Asn/Gln_tRNA_amidoTrase-B-like"/>
</dbReference>
<dbReference type="InterPro" id="IPR042184">
    <property type="entry name" value="YqeY/Aim41_N"/>
</dbReference>
<dbReference type="Proteomes" id="UP001642720">
    <property type="component" value="Unassembled WGS sequence"/>
</dbReference>
<dbReference type="Pfam" id="PF01042">
    <property type="entry name" value="Ribonuc_L-PSP"/>
    <property type="match status" value="1"/>
</dbReference>
<comment type="similarity">
    <text evidence="1">Belongs to the AIM41 family.</text>
</comment>
<gene>
    <name evidence="1" type="primary">AIM41</name>
    <name evidence="3" type="ORF">CCMA1212_004911</name>
</gene>
<sequence length="385" mass="41890">PTLKLPGFSPPTSISTSLPSHTHWLKGSQSDHQPRRLPPLDCFFTAFELPRLHADSMAASRSPMPLLTAFRCLRQAPPRVCRTQCLSRSSRFYSADADAPPPLLQKLKGELKAAMRAKDAPRLSVLRSIMSANLNASKTTSPIRTDVQLVALIRKLQKSAQDAVADAQAAGRDDLVQKENQQISILDEYIAASGVQTLGEAEIRALINEAIEAAKGAGAAGKSLMGDVMKRVNGALEGKDVDRKSVAALLITSGSKFEEEIAYSRAVVVDDWVFVSGTTGYNYETGKISEDIVEQTEQTMINIEKALRKAGSSISEVVRVKYILPERNDFPFVWPVLRKWLGNVRPAATMVQAALMLDEMKIEIEVTAKKGSSNGVSGNQGLSDE</sequence>
<organism evidence="3 4">
    <name type="scientific">Trichoderma ghanense</name>
    <dbReference type="NCBI Taxonomy" id="65468"/>
    <lineage>
        <taxon>Eukaryota</taxon>
        <taxon>Fungi</taxon>
        <taxon>Dikarya</taxon>
        <taxon>Ascomycota</taxon>
        <taxon>Pezizomycotina</taxon>
        <taxon>Sordariomycetes</taxon>
        <taxon>Hypocreomycetidae</taxon>
        <taxon>Hypocreales</taxon>
        <taxon>Hypocreaceae</taxon>
        <taxon>Trichoderma</taxon>
    </lineage>
</organism>
<dbReference type="InterPro" id="IPR023168">
    <property type="entry name" value="GatB_Yqey_C_2"/>
</dbReference>
<dbReference type="InterPro" id="IPR006175">
    <property type="entry name" value="YjgF/YER057c/UK114"/>
</dbReference>
<evidence type="ECO:0000256" key="2">
    <source>
        <dbReference type="SAM" id="MobiDB-lite"/>
    </source>
</evidence>
<comment type="subcellular location">
    <subcellularLocation>
        <location evidence="1">Mitochondrion</location>
    </subcellularLocation>
</comment>
<feature type="compositionally biased region" description="Low complexity" evidence="2">
    <location>
        <begin position="10"/>
        <end position="22"/>
    </location>
</feature>
<dbReference type="EMBL" id="PPTA01000005">
    <property type="protein sequence ID" value="TFB03494.1"/>
    <property type="molecule type" value="Genomic_DNA"/>
</dbReference>
<dbReference type="GeneID" id="300576644"/>